<evidence type="ECO:0000256" key="1">
    <source>
        <dbReference type="SAM" id="Phobius"/>
    </source>
</evidence>
<dbReference type="STRING" id="1642647.PSM36_1234"/>
<dbReference type="EMBL" id="LT605205">
    <property type="protein sequence ID" value="SCD20058.1"/>
    <property type="molecule type" value="Genomic_DNA"/>
</dbReference>
<dbReference type="AlphaFoldDB" id="A0A1R3T447"/>
<dbReference type="KEGG" id="psac:PSM36_1234"/>
<proteinExistence type="predicted"/>
<accession>A0A1R3T447</accession>
<keyword evidence="1" id="KW-0812">Transmembrane</keyword>
<dbReference type="Proteomes" id="UP000187464">
    <property type="component" value="Chromosome I"/>
</dbReference>
<keyword evidence="1" id="KW-0472">Membrane</keyword>
<evidence type="ECO:0000313" key="3">
    <source>
        <dbReference type="Proteomes" id="UP000187464"/>
    </source>
</evidence>
<evidence type="ECO:0000313" key="2">
    <source>
        <dbReference type="EMBL" id="SCD20058.1"/>
    </source>
</evidence>
<reference evidence="2 3" key="1">
    <citation type="submission" date="2016-08" db="EMBL/GenBank/DDBJ databases">
        <authorList>
            <person name="Seilhamer J.J."/>
        </authorList>
    </citation>
    <scope>NUCLEOTIDE SEQUENCE [LARGE SCALE GENOMIC DNA]</scope>
    <source>
        <strain evidence="2">M3/6</strain>
    </source>
</reference>
<keyword evidence="3" id="KW-1185">Reference proteome</keyword>
<gene>
    <name evidence="2" type="ORF">PSM36_1234</name>
</gene>
<sequence length="87" mass="9756">MRRTSINLILPFLLIKVNGGNSLYVTPDSFFQPLFLFFLTANILLIFAETLLCLIRKNILQAAVAMQMCCLGVFCLLGTIKSKETLL</sequence>
<feature type="transmembrane region" description="Helical" evidence="1">
    <location>
        <begin position="62"/>
        <end position="80"/>
    </location>
</feature>
<organism evidence="2 3">
    <name type="scientific">Proteiniphilum saccharofermentans</name>
    <dbReference type="NCBI Taxonomy" id="1642647"/>
    <lineage>
        <taxon>Bacteria</taxon>
        <taxon>Pseudomonadati</taxon>
        <taxon>Bacteroidota</taxon>
        <taxon>Bacteroidia</taxon>
        <taxon>Bacteroidales</taxon>
        <taxon>Dysgonomonadaceae</taxon>
        <taxon>Proteiniphilum</taxon>
    </lineage>
</organism>
<protein>
    <submittedName>
        <fullName evidence="2">Uncharacterized protein</fullName>
    </submittedName>
</protein>
<feature type="transmembrane region" description="Helical" evidence="1">
    <location>
        <begin position="35"/>
        <end position="55"/>
    </location>
</feature>
<name>A0A1R3T447_9BACT</name>
<keyword evidence="1" id="KW-1133">Transmembrane helix</keyword>